<feature type="region of interest" description="Disordered" evidence="1">
    <location>
        <begin position="1"/>
        <end position="46"/>
    </location>
</feature>
<reference evidence="2" key="1">
    <citation type="submission" date="2023-04" db="EMBL/GenBank/DDBJ databases">
        <title>Phytophthora lilii NBRC 32176.</title>
        <authorList>
            <person name="Ichikawa N."/>
            <person name="Sato H."/>
            <person name="Tonouchi N."/>
        </authorList>
    </citation>
    <scope>NUCLEOTIDE SEQUENCE</scope>
    <source>
        <strain evidence="2">NBRC 32176</strain>
    </source>
</reference>
<accession>A0A9W6X7C7</accession>
<keyword evidence="3" id="KW-1185">Reference proteome</keyword>
<feature type="compositionally biased region" description="Polar residues" evidence="1">
    <location>
        <begin position="14"/>
        <end position="37"/>
    </location>
</feature>
<sequence>MVDDSANDEERAKGTQNESQLIHGTNLPPSEFQQQRKANCREHQNSTQQIIDNVHSSMALGRVERVHAGHRVRLIQLDPTRLDYPFQRVTLSTWLSRRPGM</sequence>
<gene>
    <name evidence="2" type="ORF">Plil01_001408100</name>
</gene>
<evidence type="ECO:0000313" key="3">
    <source>
        <dbReference type="Proteomes" id="UP001165083"/>
    </source>
</evidence>
<dbReference type="Proteomes" id="UP001165083">
    <property type="component" value="Unassembled WGS sequence"/>
</dbReference>
<evidence type="ECO:0000256" key="1">
    <source>
        <dbReference type="SAM" id="MobiDB-lite"/>
    </source>
</evidence>
<dbReference type="EMBL" id="BSXW01001029">
    <property type="protein sequence ID" value="GMF32983.1"/>
    <property type="molecule type" value="Genomic_DNA"/>
</dbReference>
<organism evidence="2 3">
    <name type="scientific">Phytophthora lilii</name>
    <dbReference type="NCBI Taxonomy" id="2077276"/>
    <lineage>
        <taxon>Eukaryota</taxon>
        <taxon>Sar</taxon>
        <taxon>Stramenopiles</taxon>
        <taxon>Oomycota</taxon>
        <taxon>Peronosporomycetes</taxon>
        <taxon>Peronosporales</taxon>
        <taxon>Peronosporaceae</taxon>
        <taxon>Phytophthora</taxon>
    </lineage>
</organism>
<proteinExistence type="predicted"/>
<dbReference type="AlphaFoldDB" id="A0A9W6X7C7"/>
<protein>
    <submittedName>
        <fullName evidence="2">Unnamed protein product</fullName>
    </submittedName>
</protein>
<evidence type="ECO:0000313" key="2">
    <source>
        <dbReference type="EMBL" id="GMF32983.1"/>
    </source>
</evidence>
<comment type="caution">
    <text evidence="2">The sequence shown here is derived from an EMBL/GenBank/DDBJ whole genome shotgun (WGS) entry which is preliminary data.</text>
</comment>
<name>A0A9W6X7C7_9STRA</name>